<protein>
    <submittedName>
        <fullName evidence="1">Uncharacterized protein</fullName>
    </submittedName>
</protein>
<dbReference type="AlphaFoldDB" id="W0F9M2"/>
<dbReference type="EMBL" id="CP007035">
    <property type="protein sequence ID" value="AHF18101.1"/>
    <property type="molecule type" value="Genomic_DNA"/>
</dbReference>
<reference evidence="1 2" key="1">
    <citation type="submission" date="2013-12" db="EMBL/GenBank/DDBJ databases">
        <authorList>
            <consortium name="DOE Joint Genome Institute"/>
            <person name="Eisen J."/>
            <person name="Huntemann M."/>
            <person name="Han J."/>
            <person name="Chen A."/>
            <person name="Kyrpides N."/>
            <person name="Mavromatis K."/>
            <person name="Markowitz V."/>
            <person name="Palaniappan K."/>
            <person name="Ivanova N."/>
            <person name="Schaumberg A."/>
            <person name="Pati A."/>
            <person name="Liolios K."/>
            <person name="Nordberg H.P."/>
            <person name="Cantor M.N."/>
            <person name="Hua S.X."/>
            <person name="Woyke T."/>
        </authorList>
    </citation>
    <scope>NUCLEOTIDE SEQUENCE [LARGE SCALE GENOMIC DNA]</scope>
    <source>
        <strain evidence="2">DSM 19437</strain>
    </source>
</reference>
<organism evidence="1 2">
    <name type="scientific">Niabella soli DSM 19437</name>
    <dbReference type="NCBI Taxonomy" id="929713"/>
    <lineage>
        <taxon>Bacteria</taxon>
        <taxon>Pseudomonadati</taxon>
        <taxon>Bacteroidota</taxon>
        <taxon>Chitinophagia</taxon>
        <taxon>Chitinophagales</taxon>
        <taxon>Chitinophagaceae</taxon>
        <taxon>Niabella</taxon>
    </lineage>
</organism>
<gene>
    <name evidence="1" type="ORF">NIASO_20630</name>
</gene>
<proteinExistence type="predicted"/>
<evidence type="ECO:0000313" key="2">
    <source>
        <dbReference type="Proteomes" id="UP000003586"/>
    </source>
</evidence>
<dbReference type="STRING" id="929713.NIASO_20630"/>
<sequence length="49" mass="5892">MIYWLKIDLQKAPEENLLLQAKESCQISTTRFFLFCSLLLYNLCNFFLK</sequence>
<evidence type="ECO:0000313" key="1">
    <source>
        <dbReference type="EMBL" id="AHF18101.1"/>
    </source>
</evidence>
<keyword evidence="2" id="KW-1185">Reference proteome</keyword>
<name>W0F9M2_9BACT</name>
<dbReference type="KEGG" id="nso:NIASO_20630"/>
<dbReference type="HOGENOM" id="CLU_3138235_0_0_10"/>
<dbReference type="Proteomes" id="UP000003586">
    <property type="component" value="Chromosome"/>
</dbReference>
<accession>W0F9M2</accession>